<dbReference type="Gene3D" id="3.40.710.10">
    <property type="entry name" value="DD-peptidase/beta-lactamase superfamily"/>
    <property type="match status" value="1"/>
</dbReference>
<dbReference type="InterPro" id="IPR050515">
    <property type="entry name" value="Beta-lactam/transpept"/>
</dbReference>
<keyword evidence="1" id="KW-0732">Signal</keyword>
<dbReference type="PANTHER" id="PTHR30627">
    <property type="entry name" value="PEPTIDOGLYCAN D,D-TRANSPEPTIDASE"/>
    <property type="match status" value="1"/>
</dbReference>
<evidence type="ECO:0000313" key="4">
    <source>
        <dbReference type="EMBL" id="SFF32473.1"/>
    </source>
</evidence>
<organism evidence="4 5">
    <name type="scientific">Flavimobilis marinus</name>
    <dbReference type="NCBI Taxonomy" id="285351"/>
    <lineage>
        <taxon>Bacteria</taxon>
        <taxon>Bacillati</taxon>
        <taxon>Actinomycetota</taxon>
        <taxon>Actinomycetes</taxon>
        <taxon>Micrococcales</taxon>
        <taxon>Jonesiaceae</taxon>
        <taxon>Flavimobilis</taxon>
    </lineage>
</organism>
<feature type="domain" description="Penicillin-binding protein transpeptidase" evidence="2">
    <location>
        <begin position="155"/>
        <end position="478"/>
    </location>
</feature>
<dbReference type="AlphaFoldDB" id="A0A1I2HSQ6"/>
<dbReference type="GO" id="GO:0008658">
    <property type="term" value="F:penicillin binding"/>
    <property type="evidence" value="ECO:0007669"/>
    <property type="project" value="InterPro"/>
</dbReference>
<evidence type="ECO:0000259" key="2">
    <source>
        <dbReference type="Pfam" id="PF00905"/>
    </source>
</evidence>
<dbReference type="InterPro" id="IPR001460">
    <property type="entry name" value="PCN-bd_Tpept"/>
</dbReference>
<accession>A0A1I2HSQ6</accession>
<feature type="signal peptide" evidence="1">
    <location>
        <begin position="1"/>
        <end position="23"/>
    </location>
</feature>
<dbReference type="RefSeq" id="WP_093379315.1">
    <property type="nucleotide sequence ID" value="NZ_BNAN01000001.1"/>
</dbReference>
<name>A0A1I2HSQ6_9MICO</name>
<dbReference type="OrthoDB" id="9766847at2"/>
<evidence type="ECO:0000259" key="3">
    <source>
        <dbReference type="Pfam" id="PF21922"/>
    </source>
</evidence>
<dbReference type="GO" id="GO:0071555">
    <property type="term" value="P:cell wall organization"/>
    <property type="evidence" value="ECO:0007669"/>
    <property type="project" value="TreeGrafter"/>
</dbReference>
<evidence type="ECO:0000256" key="1">
    <source>
        <dbReference type="SAM" id="SignalP"/>
    </source>
</evidence>
<dbReference type="Gene3D" id="3.90.1310.10">
    <property type="entry name" value="Penicillin-binding protein 2a (Domain 2)"/>
    <property type="match status" value="1"/>
</dbReference>
<dbReference type="InterPro" id="IPR012338">
    <property type="entry name" value="Beta-lactam/transpept-like"/>
</dbReference>
<feature type="chain" id="PRO_5038859347" evidence="1">
    <location>
        <begin position="24"/>
        <end position="482"/>
    </location>
</feature>
<dbReference type="PANTHER" id="PTHR30627:SF24">
    <property type="entry name" value="PENICILLIN-BINDING PROTEIN 4B"/>
    <property type="match status" value="1"/>
</dbReference>
<reference evidence="5" key="1">
    <citation type="submission" date="2016-10" db="EMBL/GenBank/DDBJ databases">
        <authorList>
            <person name="Varghese N."/>
            <person name="Submissions S."/>
        </authorList>
    </citation>
    <scope>NUCLEOTIDE SEQUENCE [LARGE SCALE GENOMIC DNA]</scope>
    <source>
        <strain evidence="5">DSM 19083</strain>
    </source>
</reference>
<keyword evidence="5" id="KW-1185">Reference proteome</keyword>
<dbReference type="EMBL" id="FONZ01000005">
    <property type="protein sequence ID" value="SFF32473.1"/>
    <property type="molecule type" value="Genomic_DNA"/>
</dbReference>
<gene>
    <name evidence="4" type="ORF">SAMN04488035_2475</name>
</gene>
<dbReference type="STRING" id="285351.SAMN04488035_2475"/>
<dbReference type="Pfam" id="PF00905">
    <property type="entry name" value="Transpeptidase"/>
    <property type="match status" value="1"/>
</dbReference>
<proteinExistence type="predicted"/>
<dbReference type="GO" id="GO:0071972">
    <property type="term" value="F:peptidoglycan L,D-transpeptidase activity"/>
    <property type="evidence" value="ECO:0007669"/>
    <property type="project" value="TreeGrafter"/>
</dbReference>
<evidence type="ECO:0000313" key="5">
    <source>
        <dbReference type="Proteomes" id="UP000198520"/>
    </source>
</evidence>
<dbReference type="Proteomes" id="UP000198520">
    <property type="component" value="Unassembled WGS sequence"/>
</dbReference>
<feature type="domain" description="Penicillin binding protein A dimerisation" evidence="3">
    <location>
        <begin position="52"/>
        <end position="134"/>
    </location>
</feature>
<dbReference type="InterPro" id="IPR054120">
    <property type="entry name" value="PBPA_dimer"/>
</dbReference>
<dbReference type="GO" id="GO:0005886">
    <property type="term" value="C:plasma membrane"/>
    <property type="evidence" value="ECO:0007669"/>
    <property type="project" value="TreeGrafter"/>
</dbReference>
<sequence>MNAALRRLSLVAFVMMLSLMVAATYIHVFAAPDLNADNRNVRTIYREYGNSRGPIIVDGESVALSTPSDDAFGYQREYPQGPLYAPVTGFYSIVFGRSAIEYTQNSVLNGTADSLFISRLEALVTGEQPRGSSVEVTISAAAQQAAWDALGDQRGAVVALDPKTGAVLAMVSKPSYDPNDLAAHDTSLVNDEYQRLLADDDSPLINRATTNRYPPGSTFKLLVAAAALESGAYDADTVIPAPDQLPLPQSSSIMGNFGGATCAPDEEMTLADALRISCNTAFGQLGMDVGADALRSTAQAFGFGTSVEIPLKTTPSVFPGELDVPQTALASIGQFDVAATPLQMALVGSAIANDGVQMSPYLVDTVRTADLDVVSQTEPSELARPISATTANTLTDMMVGVVTGGSGSAAQIRGVDVAGKTGTAQTTTDAPPHAWFVGFAPADDPEVVVAVIVENGGNLGAEATGGAVAAPIARAVMQAVIS</sequence>
<dbReference type="SUPFAM" id="SSF56601">
    <property type="entry name" value="beta-lactamase/transpeptidase-like"/>
    <property type="match status" value="1"/>
</dbReference>
<protein>
    <submittedName>
        <fullName evidence="4">Cell elongation-specific peptidoglycan D,D-transpeptidase</fullName>
    </submittedName>
</protein>
<dbReference type="Pfam" id="PF21922">
    <property type="entry name" value="PBP_dimer_2"/>
    <property type="match status" value="1"/>
</dbReference>